<proteinExistence type="predicted"/>
<dbReference type="InterPro" id="IPR036626">
    <property type="entry name" value="GpW_sf"/>
</dbReference>
<comment type="caution">
    <text evidence="1">The sequence shown here is derived from an EMBL/GenBank/DDBJ whole genome shotgun (WGS) entry which is preliminary data.</text>
</comment>
<gene>
    <name evidence="1" type="ORF">J2S75_000379</name>
</gene>
<sequence length="96" mass="10899">MAIDYEALFGAAEYDPCSALQAMRPAYMRMVAGAAVEKVSFRDRETWFNRTDIKEFGRLIERLESECMAKQGRGPRRFAIQAGSRPCPPGYDPFKV</sequence>
<keyword evidence="2" id="KW-1185">Reference proteome</keyword>
<evidence type="ECO:0000313" key="2">
    <source>
        <dbReference type="Proteomes" id="UP001224682"/>
    </source>
</evidence>
<evidence type="ECO:0000313" key="1">
    <source>
        <dbReference type="EMBL" id="MDQ0301368.1"/>
    </source>
</evidence>
<protein>
    <submittedName>
        <fullName evidence="1">Uncharacterized protein</fullName>
    </submittedName>
</protein>
<dbReference type="Gene3D" id="3.30.1580.10">
    <property type="entry name" value="Head-to-tail joining protein W"/>
    <property type="match status" value="1"/>
</dbReference>
<dbReference type="Proteomes" id="UP001224682">
    <property type="component" value="Unassembled WGS sequence"/>
</dbReference>
<dbReference type="RefSeq" id="WP_307017660.1">
    <property type="nucleotide sequence ID" value="NZ_JAUSUI010000001.1"/>
</dbReference>
<accession>A0ABU0B6C5</accession>
<dbReference type="EMBL" id="JAUSUI010000001">
    <property type="protein sequence ID" value="MDQ0301368.1"/>
    <property type="molecule type" value="Genomic_DNA"/>
</dbReference>
<reference evidence="1 2" key="1">
    <citation type="submission" date="2023-07" db="EMBL/GenBank/DDBJ databases">
        <title>Genomic Encyclopedia of Type Strains, Phase IV (KMG-IV): sequencing the most valuable type-strain genomes for metagenomic binning, comparative biology and taxonomic classification.</title>
        <authorList>
            <person name="Goeker M."/>
        </authorList>
    </citation>
    <scope>NUCLEOTIDE SEQUENCE [LARGE SCALE GENOMIC DNA]</scope>
    <source>
        <strain evidence="1 2">DSM 2457</strain>
    </source>
</reference>
<name>A0ABU0B6C5_9HYPH</name>
<organism evidence="1 2">
    <name type="scientific">Ancylobacter polymorphus</name>
    <dbReference type="NCBI Taxonomy" id="223390"/>
    <lineage>
        <taxon>Bacteria</taxon>
        <taxon>Pseudomonadati</taxon>
        <taxon>Pseudomonadota</taxon>
        <taxon>Alphaproteobacteria</taxon>
        <taxon>Hyphomicrobiales</taxon>
        <taxon>Xanthobacteraceae</taxon>
        <taxon>Ancylobacter</taxon>
    </lineage>
</organism>